<name>A0A812W2X8_9DINO</name>
<feature type="region of interest" description="Disordered" evidence="1">
    <location>
        <begin position="902"/>
        <end position="922"/>
    </location>
</feature>
<feature type="compositionally biased region" description="Acidic residues" evidence="1">
    <location>
        <begin position="483"/>
        <end position="498"/>
    </location>
</feature>
<dbReference type="EMBL" id="CAJNJA010031278">
    <property type="protein sequence ID" value="CAE7655360.1"/>
    <property type="molecule type" value="Genomic_DNA"/>
</dbReference>
<dbReference type="Proteomes" id="UP000601435">
    <property type="component" value="Unassembled WGS sequence"/>
</dbReference>
<accession>A0A812W2X8</accession>
<feature type="region of interest" description="Disordered" evidence="1">
    <location>
        <begin position="472"/>
        <end position="498"/>
    </location>
</feature>
<evidence type="ECO:0000313" key="2">
    <source>
        <dbReference type="EMBL" id="CAE7655360.1"/>
    </source>
</evidence>
<evidence type="ECO:0000313" key="3">
    <source>
        <dbReference type="Proteomes" id="UP000601435"/>
    </source>
</evidence>
<evidence type="ECO:0000256" key="1">
    <source>
        <dbReference type="SAM" id="MobiDB-lite"/>
    </source>
</evidence>
<reference evidence="2" key="1">
    <citation type="submission" date="2021-02" db="EMBL/GenBank/DDBJ databases">
        <authorList>
            <person name="Dougan E. K."/>
            <person name="Rhodes N."/>
            <person name="Thang M."/>
            <person name="Chan C."/>
        </authorList>
    </citation>
    <scope>NUCLEOTIDE SEQUENCE</scope>
</reference>
<dbReference type="AlphaFoldDB" id="A0A812W2X8"/>
<protein>
    <submittedName>
        <fullName evidence="2">Uncharacterized protein</fullName>
    </submittedName>
</protein>
<sequence>MIHGPYGVTCTFSLRTDNNYVWIMCTTDRGPNEIWTKKVVQAKLMDVPWCFFLPADCYEHQAHLGVLGGLKLVDSLLAGRRKWKYFSSVAMLTNILRDISQDLYSAWRALHGDASANKCVRTLFPRCIAERWGSIDLTETRLLNAGVPELRATMMRVFEYTAYNDQANDDACDVDMLAVEEKKEYRKRMGRWRTSSMSTLRDPLFDGVVQVMNLCRKPFIHLSNYLKAKVLPMDNAPMFRLVVGKGAQIGQAFDEMAYPHRLMLLVKAPDSDCCDERKQVAHELLSEKPEHLEINARKVRSLFKADLTVASSQGVLVGPLRVCMRGVARVWQADTRENERVNKQLKLTAERCPNASVELQSSRACIKHFLGEAGHSGSGSQRRRWSLYKPTAMSMLRSCLTAWHDRLPIHEDTTRWQAPPDPEFPPQATLARIVRQLSTASMCDLSLVGAYGVQAPVPVTTLKAPSKKLHKKLCSTEPQAGADNEEESQGEDDEVEPEVCGDSEIIEGMHLLMEEAAAFADADPDDDEDGCDQEIAAACAALNKAVDESSRATYVSDSIEQDEELLRTELREEVMEEVMLWADNERAHDALRTGVCPMLPPRVVTSFPTADMDVDGHAQTVEAVLNQASVMGNSDDYMNEIDVNGAEGTGQSSGTGGVVADAAAALTQWLSCVHKGIESLDYYVWSQGKPAGRDSESGVSLVSLPEVSTESNSRITPSHEPAQFVFVQWTDPGISGRIADFDPNTNRLKCIVPVGNKRQPMNFVEKGASILIPATGVRVLRERRTQSALHQFQANQVPAVLVRLIDMLRAGQSKLLDGIDLVMDDDDGACFVCGQCDSVPECAGRDVRLAETETPQTSQLGPLALCPVCLMHSHRSCCEKVLAHCHSCVDQGLEMANWPSPGACKSSSDLPRALHDTGMQGA</sequence>
<gene>
    <name evidence="2" type="ORF">SNEC2469_LOCUS18546</name>
</gene>
<comment type="caution">
    <text evidence="2">The sequence shown here is derived from an EMBL/GenBank/DDBJ whole genome shotgun (WGS) entry which is preliminary data.</text>
</comment>
<keyword evidence="3" id="KW-1185">Reference proteome</keyword>
<organism evidence="2 3">
    <name type="scientific">Symbiodinium necroappetens</name>
    <dbReference type="NCBI Taxonomy" id="1628268"/>
    <lineage>
        <taxon>Eukaryota</taxon>
        <taxon>Sar</taxon>
        <taxon>Alveolata</taxon>
        <taxon>Dinophyceae</taxon>
        <taxon>Suessiales</taxon>
        <taxon>Symbiodiniaceae</taxon>
        <taxon>Symbiodinium</taxon>
    </lineage>
</organism>
<dbReference type="OrthoDB" id="425640at2759"/>
<proteinExistence type="predicted"/>